<keyword evidence="6 8" id="KW-0472">Membrane</keyword>
<evidence type="ECO:0000256" key="1">
    <source>
        <dbReference type="ARBA" id="ARBA00004370"/>
    </source>
</evidence>
<dbReference type="SMART" id="SM00563">
    <property type="entry name" value="PlsC"/>
    <property type="match status" value="1"/>
</dbReference>
<evidence type="ECO:0000256" key="8">
    <source>
        <dbReference type="SAM" id="Phobius"/>
    </source>
</evidence>
<keyword evidence="11" id="KW-1185">Reference proteome</keyword>
<dbReference type="CDD" id="cd07989">
    <property type="entry name" value="LPLAT_AGPAT-like"/>
    <property type="match status" value="1"/>
</dbReference>
<dbReference type="SUPFAM" id="SSF69593">
    <property type="entry name" value="Glycerol-3-phosphate (1)-acyltransferase"/>
    <property type="match status" value="1"/>
</dbReference>
<organism evidence="10 11">
    <name type="scientific">Ephemeroptericola cinctiostellae</name>
    <dbReference type="NCBI Taxonomy" id="2268024"/>
    <lineage>
        <taxon>Bacteria</taxon>
        <taxon>Pseudomonadati</taxon>
        <taxon>Pseudomonadota</taxon>
        <taxon>Betaproteobacteria</taxon>
        <taxon>Burkholderiales</taxon>
        <taxon>Burkholderiaceae</taxon>
        <taxon>Ephemeroptericola</taxon>
    </lineage>
</organism>
<dbReference type="InterPro" id="IPR002123">
    <property type="entry name" value="Plipid/glycerol_acylTrfase"/>
</dbReference>
<dbReference type="RefSeq" id="WP_114561934.1">
    <property type="nucleotide sequence ID" value="NZ_CP031124.1"/>
</dbReference>
<dbReference type="Pfam" id="PF01553">
    <property type="entry name" value="Acyltransferase"/>
    <property type="match status" value="1"/>
</dbReference>
<comment type="subcellular location">
    <subcellularLocation>
        <location evidence="1">Membrane</location>
    </subcellularLocation>
</comment>
<dbReference type="KEGG" id="hyf:DTO96_100371"/>
<protein>
    <submittedName>
        <fullName evidence="10">1-acyl-sn-glycerol-3-phosphate acyltransferase</fullName>
        <ecNumber evidence="10">2.3.1.51</ecNumber>
    </submittedName>
</protein>
<keyword evidence="4 8" id="KW-1133">Transmembrane helix</keyword>
<dbReference type="OrthoDB" id="9806880at2"/>
<dbReference type="AlphaFoldDB" id="A0A345D8H3"/>
<proteinExistence type="predicted"/>
<evidence type="ECO:0000313" key="11">
    <source>
        <dbReference type="Proteomes" id="UP000252182"/>
    </source>
</evidence>
<evidence type="ECO:0000259" key="9">
    <source>
        <dbReference type="SMART" id="SM00563"/>
    </source>
</evidence>
<feature type="domain" description="Phospholipid/glycerol acyltransferase" evidence="9">
    <location>
        <begin position="71"/>
        <end position="183"/>
    </location>
</feature>
<evidence type="ECO:0000256" key="6">
    <source>
        <dbReference type="ARBA" id="ARBA00023136"/>
    </source>
</evidence>
<keyword evidence="2 10" id="KW-0808">Transferase</keyword>
<dbReference type="Proteomes" id="UP000252182">
    <property type="component" value="Chromosome"/>
</dbReference>
<feature type="transmembrane region" description="Helical" evidence="8">
    <location>
        <begin position="12"/>
        <end position="35"/>
    </location>
</feature>
<evidence type="ECO:0000313" key="10">
    <source>
        <dbReference type="EMBL" id="AXF84661.1"/>
    </source>
</evidence>
<reference evidence="11" key="1">
    <citation type="submission" date="2018-07" db="EMBL/GenBank/DDBJ databases">
        <authorList>
            <person name="Kim H."/>
        </authorList>
    </citation>
    <scope>NUCLEOTIDE SEQUENCE [LARGE SCALE GENOMIC DNA]</scope>
    <source>
        <strain evidence="11">F02</strain>
    </source>
</reference>
<dbReference type="GO" id="GO:0016020">
    <property type="term" value="C:membrane"/>
    <property type="evidence" value="ECO:0007669"/>
    <property type="project" value="UniProtKB-SubCell"/>
</dbReference>
<sequence length="263" mass="28912">MRLIGLISAPVRLVLFVLYVLLGLFLTMVLFRFFSWATRQHLIRTWSRCLLVILGVRLSVDNPPARLPMRGMLVGNHSSWIDIFVANAVQPVRFIAKSEVRDWPVIGILVSSVGTLYVERGNRHAITSTNREISAAAKNGDLVGLYPEGTTTNGTYILPFKSNLFQPAIDNEMHLYPLGVTYTQNGLYTPHAAYEGDTSLMSSLWQIASSGGVTAHARYGAVIPAAQFSARHELAKAAQNAVARLIGQEVMPDDVYAQVQTGV</sequence>
<evidence type="ECO:0000256" key="2">
    <source>
        <dbReference type="ARBA" id="ARBA00022679"/>
    </source>
</evidence>
<gene>
    <name evidence="10" type="primary">plsC_1</name>
    <name evidence="10" type="ORF">DTO96_100371</name>
</gene>
<name>A0A345D8H3_9BURK</name>
<evidence type="ECO:0000256" key="5">
    <source>
        <dbReference type="ARBA" id="ARBA00023098"/>
    </source>
</evidence>
<keyword evidence="3 8" id="KW-0812">Transmembrane</keyword>
<evidence type="ECO:0000256" key="4">
    <source>
        <dbReference type="ARBA" id="ARBA00022989"/>
    </source>
</evidence>
<evidence type="ECO:0000256" key="7">
    <source>
        <dbReference type="ARBA" id="ARBA00023315"/>
    </source>
</evidence>
<dbReference type="EC" id="2.3.1.51" evidence="10"/>
<dbReference type="PANTHER" id="PTHR23063">
    <property type="entry name" value="PHOSPHOLIPID ACYLTRANSFERASE"/>
    <property type="match status" value="1"/>
</dbReference>
<dbReference type="EMBL" id="CP031124">
    <property type="protein sequence ID" value="AXF84661.1"/>
    <property type="molecule type" value="Genomic_DNA"/>
</dbReference>
<dbReference type="GO" id="GO:0006629">
    <property type="term" value="P:lipid metabolic process"/>
    <property type="evidence" value="ECO:0007669"/>
    <property type="project" value="UniProtKB-KW"/>
</dbReference>
<keyword evidence="7 10" id="KW-0012">Acyltransferase</keyword>
<evidence type="ECO:0000256" key="3">
    <source>
        <dbReference type="ARBA" id="ARBA00022692"/>
    </source>
</evidence>
<accession>A0A345D8H3</accession>
<dbReference type="GO" id="GO:0003841">
    <property type="term" value="F:1-acylglycerol-3-phosphate O-acyltransferase activity"/>
    <property type="evidence" value="ECO:0007669"/>
    <property type="project" value="UniProtKB-EC"/>
</dbReference>
<dbReference type="PANTHER" id="PTHR23063:SF52">
    <property type="entry name" value="LYSOPHOSPHATIDYLCHOLINE ACYLTRANSFERASE"/>
    <property type="match status" value="1"/>
</dbReference>
<keyword evidence="5" id="KW-0443">Lipid metabolism</keyword>